<keyword evidence="1" id="KW-1133">Transmembrane helix</keyword>
<dbReference type="RefSeq" id="WP_041018610.1">
    <property type="nucleotide sequence ID" value="NZ_CCEJ010000012.1"/>
</dbReference>
<sequence>MKKNFITGLAILLPFVITALLFIFLVNLLTKPFVGIVENLFDSFGLSDTTIGFFHVYQIVPLLSRLIVVVFLILLTFLFGFLGRIVFFNFFLKIGNQLIHKIPFINKIYKAVQDVIHTLFQNDSKSFSKVVLIPFPTDRNLSIGLITREGAEEKSDNLYGEISVFVPATPNPTMGFMILYRKDQLIYLDMSVEEALKFVVSFGVMASPFENEGKDKNLSL</sequence>
<feature type="transmembrane region" description="Helical" evidence="1">
    <location>
        <begin position="66"/>
        <end position="92"/>
    </location>
</feature>
<feature type="transmembrane region" description="Helical" evidence="1">
    <location>
        <begin position="6"/>
        <end position="28"/>
    </location>
</feature>
<evidence type="ECO:0000256" key="1">
    <source>
        <dbReference type="SAM" id="Phobius"/>
    </source>
</evidence>
<protein>
    <submittedName>
        <fullName evidence="2">Conserved putative membrane protein</fullName>
    </submittedName>
</protein>
<keyword evidence="3" id="KW-1185">Reference proteome</keyword>
<dbReference type="EMBL" id="CCEJ010000012">
    <property type="protein sequence ID" value="CDR35055.1"/>
    <property type="molecule type" value="Genomic_DNA"/>
</dbReference>
<proteinExistence type="predicted"/>
<reference evidence="2" key="1">
    <citation type="submission" date="2013-12" db="EMBL/GenBank/DDBJ databases">
        <authorList>
            <person name="Linke B."/>
        </authorList>
    </citation>
    <scope>NUCLEOTIDE SEQUENCE [LARGE SCALE GENOMIC DNA]</scope>
    <source>
        <strain evidence="2">CRIB-18</strain>
    </source>
</reference>
<dbReference type="PANTHER" id="PTHR31876:SF26">
    <property type="entry name" value="PROTEIN LIKE COV 2"/>
    <property type="match status" value="1"/>
</dbReference>
<dbReference type="STRING" id="1437425.CSEC_2249"/>
<accession>A0A090D2Y2</accession>
<dbReference type="AlphaFoldDB" id="A0A090D2Y2"/>
<evidence type="ECO:0000313" key="3">
    <source>
        <dbReference type="Proteomes" id="UP000031552"/>
    </source>
</evidence>
<organism evidence="2 3">
    <name type="scientific">Candidatus Criblamydia sequanensis CRIB-18</name>
    <dbReference type="NCBI Taxonomy" id="1437425"/>
    <lineage>
        <taxon>Bacteria</taxon>
        <taxon>Pseudomonadati</taxon>
        <taxon>Chlamydiota</taxon>
        <taxon>Chlamydiia</taxon>
        <taxon>Parachlamydiales</taxon>
        <taxon>Candidatus Criblamydiaceae</taxon>
        <taxon>Candidatus Criblamydia</taxon>
    </lineage>
</organism>
<comment type="caution">
    <text evidence="2">The sequence shown here is derived from an EMBL/GenBank/DDBJ whole genome shotgun (WGS) entry which is preliminary data.</text>
</comment>
<reference evidence="2" key="2">
    <citation type="submission" date="2014-09" db="EMBL/GenBank/DDBJ databases">
        <title>Criblamydia sequanensis harbors a mega-plasmid encoding arsenite resistance.</title>
        <authorList>
            <person name="Bertelli C."/>
            <person name="Goesmann A."/>
            <person name="Greub G."/>
        </authorList>
    </citation>
    <scope>NUCLEOTIDE SEQUENCE [LARGE SCALE GENOMIC DNA]</scope>
    <source>
        <strain evidence="2">CRIB-18</strain>
    </source>
</reference>
<keyword evidence="1" id="KW-0472">Membrane</keyword>
<dbReference type="eggNOG" id="COG2928">
    <property type="taxonomic scope" value="Bacteria"/>
</dbReference>
<name>A0A090D2Y2_9BACT</name>
<keyword evidence="1" id="KW-0812">Transmembrane</keyword>
<dbReference type="PANTHER" id="PTHR31876">
    <property type="entry name" value="COV-LIKE PROTEIN 1"/>
    <property type="match status" value="1"/>
</dbReference>
<evidence type="ECO:0000313" key="2">
    <source>
        <dbReference type="EMBL" id="CDR35055.1"/>
    </source>
</evidence>
<dbReference type="Pfam" id="PF04367">
    <property type="entry name" value="DUF502"/>
    <property type="match status" value="1"/>
</dbReference>
<dbReference type="Proteomes" id="UP000031552">
    <property type="component" value="Unassembled WGS sequence"/>
</dbReference>
<dbReference type="InterPro" id="IPR007462">
    <property type="entry name" value="COV1-like"/>
</dbReference>
<gene>
    <name evidence="2" type="ORF">CSEC_2249</name>
</gene>
<dbReference type="OrthoDB" id="9780267at2"/>